<dbReference type="Proteomes" id="UP000663791">
    <property type="component" value="Unassembled WGS sequence"/>
</dbReference>
<dbReference type="SUPFAM" id="SSF55729">
    <property type="entry name" value="Acyl-CoA N-acyltransferases (Nat)"/>
    <property type="match status" value="1"/>
</dbReference>
<keyword evidence="3" id="KW-1185">Reference proteome</keyword>
<sequence length="167" mass="18565">MLIRPWRHDEAARLLDIQSRIEIVKWLADGEPVLMKDLDEAHARIDRYAARSAEPPRGIWAVEVRDTGVVAGTVLLLTLPNDEAGEVEIGWHLHPDAWGHGYATEAARAVLAHGFGAGLPEILAITHLDNEPSQAVCHRLGMSDLGVVGKWYRLFRINAEEWRATLG</sequence>
<dbReference type="InterPro" id="IPR000182">
    <property type="entry name" value="GNAT_dom"/>
</dbReference>
<name>A0A939BXQ3_9ACTN</name>
<dbReference type="PANTHER" id="PTHR43792:SF1">
    <property type="entry name" value="N-ACETYLTRANSFERASE DOMAIN-CONTAINING PROTEIN"/>
    <property type="match status" value="1"/>
</dbReference>
<dbReference type="AlphaFoldDB" id="A0A939BXQ3"/>
<dbReference type="InterPro" id="IPR051531">
    <property type="entry name" value="N-acetyltransferase"/>
</dbReference>
<feature type="domain" description="N-acetyltransferase" evidence="1">
    <location>
        <begin position="1"/>
        <end position="160"/>
    </location>
</feature>
<dbReference type="Pfam" id="PF13302">
    <property type="entry name" value="Acetyltransf_3"/>
    <property type="match status" value="1"/>
</dbReference>
<dbReference type="GO" id="GO:0016747">
    <property type="term" value="F:acyltransferase activity, transferring groups other than amino-acyl groups"/>
    <property type="evidence" value="ECO:0007669"/>
    <property type="project" value="InterPro"/>
</dbReference>
<accession>A0A939BXQ3</accession>
<evidence type="ECO:0000259" key="1">
    <source>
        <dbReference type="PROSITE" id="PS51186"/>
    </source>
</evidence>
<protein>
    <submittedName>
        <fullName evidence="2">GNAT family N-acetyltransferase</fullName>
    </submittedName>
</protein>
<reference evidence="2" key="1">
    <citation type="submission" date="2021-01" db="EMBL/GenBank/DDBJ databases">
        <title>Novel species in genus Nocardioides.</title>
        <authorList>
            <person name="Zhang G."/>
        </authorList>
    </citation>
    <scope>NUCLEOTIDE SEQUENCE</scope>
    <source>
        <strain evidence="2">Zg-536</strain>
    </source>
</reference>
<comment type="caution">
    <text evidence="2">The sequence shown here is derived from an EMBL/GenBank/DDBJ whole genome shotgun (WGS) entry which is preliminary data.</text>
</comment>
<organism evidence="2 3">
    <name type="scientific">Nocardioides faecalis</name>
    <dbReference type="NCBI Taxonomy" id="2803858"/>
    <lineage>
        <taxon>Bacteria</taxon>
        <taxon>Bacillati</taxon>
        <taxon>Actinomycetota</taxon>
        <taxon>Actinomycetes</taxon>
        <taxon>Propionibacteriales</taxon>
        <taxon>Nocardioidaceae</taxon>
        <taxon>Nocardioides</taxon>
    </lineage>
</organism>
<dbReference type="PROSITE" id="PS51186">
    <property type="entry name" value="GNAT"/>
    <property type="match status" value="1"/>
</dbReference>
<proteinExistence type="predicted"/>
<dbReference type="PANTHER" id="PTHR43792">
    <property type="entry name" value="GNAT FAMILY, PUTATIVE (AFU_ORTHOLOGUE AFUA_3G00765)-RELATED-RELATED"/>
    <property type="match status" value="1"/>
</dbReference>
<dbReference type="Gene3D" id="3.40.630.30">
    <property type="match status" value="1"/>
</dbReference>
<dbReference type="EMBL" id="JAERTX010000003">
    <property type="protein sequence ID" value="MBM9459085.1"/>
    <property type="molecule type" value="Genomic_DNA"/>
</dbReference>
<evidence type="ECO:0000313" key="3">
    <source>
        <dbReference type="Proteomes" id="UP000663791"/>
    </source>
</evidence>
<dbReference type="InterPro" id="IPR016181">
    <property type="entry name" value="Acyl_CoA_acyltransferase"/>
</dbReference>
<evidence type="ECO:0000313" key="2">
    <source>
        <dbReference type="EMBL" id="MBM9459085.1"/>
    </source>
</evidence>
<gene>
    <name evidence="2" type="ORF">JK386_04165</name>
</gene>